<name>A0AAU7W158_9MICO</name>
<dbReference type="Pfam" id="PF08818">
    <property type="entry name" value="DUF1801"/>
    <property type="match status" value="1"/>
</dbReference>
<dbReference type="RefSeq" id="WP_350353128.1">
    <property type="nucleotide sequence ID" value="NZ_CP158357.1"/>
</dbReference>
<proteinExistence type="predicted"/>
<protein>
    <submittedName>
        <fullName evidence="2">DUF1801 domain-containing protein</fullName>
    </submittedName>
</protein>
<reference evidence="2" key="1">
    <citation type="submission" date="2024-06" db="EMBL/GenBank/DDBJ databases">
        <title>Draft genome sequence of Microbacterium sp. strain A8/3-1, isolated from Oxytropis tragacanthoides Fisch. ex DC. Root nodules in the Altai region of Russia.</title>
        <authorList>
            <person name="Sazanova A."/>
            <person name="Guro P."/>
            <person name="Kuznetsova I."/>
            <person name="Belimov A."/>
            <person name="Safronova V."/>
        </authorList>
    </citation>
    <scope>NUCLEOTIDE SEQUENCE</scope>
    <source>
        <strain evidence="2">A8/3-1</strain>
    </source>
</reference>
<evidence type="ECO:0000259" key="1">
    <source>
        <dbReference type="Pfam" id="PF08818"/>
    </source>
</evidence>
<dbReference type="AlphaFoldDB" id="A0AAU7W158"/>
<feature type="domain" description="YdhG-like" evidence="1">
    <location>
        <begin position="19"/>
        <end position="110"/>
    </location>
</feature>
<dbReference type="Gene3D" id="3.90.1150.200">
    <property type="match status" value="1"/>
</dbReference>
<organism evidence="2">
    <name type="scientific">Microbacterium sp. A8/3-1</name>
    <dbReference type="NCBI Taxonomy" id="3160749"/>
    <lineage>
        <taxon>Bacteria</taxon>
        <taxon>Bacillati</taxon>
        <taxon>Actinomycetota</taxon>
        <taxon>Actinomycetes</taxon>
        <taxon>Micrococcales</taxon>
        <taxon>Microbacteriaceae</taxon>
        <taxon>Microbacterium</taxon>
    </lineage>
</organism>
<dbReference type="EMBL" id="CP158357">
    <property type="protein sequence ID" value="XBX80303.1"/>
    <property type="molecule type" value="Genomic_DNA"/>
</dbReference>
<accession>A0AAU7W158</accession>
<dbReference type="InterPro" id="IPR014922">
    <property type="entry name" value="YdhG-like"/>
</dbReference>
<evidence type="ECO:0000313" key="2">
    <source>
        <dbReference type="EMBL" id="XBX80303.1"/>
    </source>
</evidence>
<sequence length="132" mass="15025">MPLPDDVRDYHRKLAPEDREICDLLAAEIDRGLPEATAKVWHAHPVWFLDGNPIVGYDRLKDAVRLMFWSGQSFDAAGLAPSGSFKAAEVRYRSADEIDVDALGAWLSAAREIQWDYEHIRTNRGLVKRTEF</sequence>
<dbReference type="SUPFAM" id="SSF159888">
    <property type="entry name" value="YdhG-like"/>
    <property type="match status" value="1"/>
</dbReference>
<gene>
    <name evidence="2" type="ORF">ABS642_09485</name>
</gene>